<proteinExistence type="predicted"/>
<accession>A0ABT6ZS72</accession>
<dbReference type="RefSeq" id="WP_280842793.1">
    <property type="nucleotide sequence ID" value="NZ_JANCPR020000006.1"/>
</dbReference>
<feature type="domain" description="Putative Flp pilus-assembly TadG-like N-terminal" evidence="2">
    <location>
        <begin position="15"/>
        <end position="61"/>
    </location>
</feature>
<name>A0ABT6ZS72_9ACTN</name>
<dbReference type="EMBL" id="JANCPR020000006">
    <property type="protein sequence ID" value="MDJ1131905.1"/>
    <property type="molecule type" value="Genomic_DNA"/>
</dbReference>
<evidence type="ECO:0000313" key="3">
    <source>
        <dbReference type="EMBL" id="MDJ1131905.1"/>
    </source>
</evidence>
<reference evidence="3 4" key="1">
    <citation type="submission" date="2023-05" db="EMBL/GenBank/DDBJ databases">
        <title>Streptantibioticus silvisoli sp. nov., acidotolerant actinomycetes 1 from pine litter.</title>
        <authorList>
            <person name="Swiecimska M."/>
            <person name="Golinska P."/>
            <person name="Sangal V."/>
            <person name="Wachnowicz B."/>
            <person name="Goodfellow M."/>
        </authorList>
    </citation>
    <scope>NUCLEOTIDE SEQUENCE [LARGE SCALE GENOMIC DNA]</scope>
    <source>
        <strain evidence="3 4">DSM 42109</strain>
    </source>
</reference>
<dbReference type="Pfam" id="PF13400">
    <property type="entry name" value="Tad"/>
    <property type="match status" value="1"/>
</dbReference>
<dbReference type="InterPro" id="IPR021202">
    <property type="entry name" value="Rv3654c-like"/>
</dbReference>
<gene>
    <name evidence="3" type="ORF">NMN56_008050</name>
</gene>
<dbReference type="InterPro" id="IPR028087">
    <property type="entry name" value="Tad_N"/>
</dbReference>
<evidence type="ECO:0000256" key="1">
    <source>
        <dbReference type="SAM" id="MobiDB-lite"/>
    </source>
</evidence>
<sequence>MRVRRARSGRRDDRGSATVWAALSAVVLCGVFGAVLGLGQAVAVRHQAGAAADLAALAAADRALEGQDRACALARRVVRAQGASLARCAVRGEVADLDAGVSWGPFATRVRARAEPVDAAAVRSGEPAPQARPSSTGGANANVVLDGSGAVLDAPRVPNGRSVTGRSARNRGPPAERHGPRDCGTVAPPCAARAVRGTEEARVATPATLVRSLPS</sequence>
<feature type="region of interest" description="Disordered" evidence="1">
    <location>
        <begin position="120"/>
        <end position="187"/>
    </location>
</feature>
<protein>
    <submittedName>
        <fullName evidence="3">Flp pilus-assembly TadE/G-like family protein</fullName>
    </submittedName>
</protein>
<keyword evidence="4" id="KW-1185">Reference proteome</keyword>
<evidence type="ECO:0000313" key="4">
    <source>
        <dbReference type="Proteomes" id="UP001214441"/>
    </source>
</evidence>
<comment type="caution">
    <text evidence="3">The sequence shown here is derived from an EMBL/GenBank/DDBJ whole genome shotgun (WGS) entry which is preliminary data.</text>
</comment>
<dbReference type="NCBIfam" id="TIGR03816">
    <property type="entry name" value="tadE_like_DECH"/>
    <property type="match status" value="1"/>
</dbReference>
<organism evidence="3 4">
    <name type="scientific">Streptomyces iconiensis</name>
    <dbReference type="NCBI Taxonomy" id="1384038"/>
    <lineage>
        <taxon>Bacteria</taxon>
        <taxon>Bacillati</taxon>
        <taxon>Actinomycetota</taxon>
        <taxon>Actinomycetes</taxon>
        <taxon>Kitasatosporales</taxon>
        <taxon>Streptomycetaceae</taxon>
        <taxon>Streptomyces</taxon>
    </lineage>
</organism>
<dbReference type="Proteomes" id="UP001214441">
    <property type="component" value="Unassembled WGS sequence"/>
</dbReference>
<evidence type="ECO:0000259" key="2">
    <source>
        <dbReference type="Pfam" id="PF13400"/>
    </source>
</evidence>